<sequence>MVNDMAYWSDKGSRESQGPRESGDEIPFKRLPRVGENVEGFYGDTGAPVWCSKCKTEVSAQKFEAHFSH</sequence>
<reference evidence="3" key="1">
    <citation type="journal article" date="2024" name="IScience">
        <title>Strigolactones Initiate the Formation of Haustorium-like Structures in Castilleja.</title>
        <authorList>
            <person name="Buerger M."/>
            <person name="Peterson D."/>
            <person name="Chory J."/>
        </authorList>
    </citation>
    <scope>NUCLEOTIDE SEQUENCE [LARGE SCALE GENOMIC DNA]</scope>
</reference>
<feature type="region of interest" description="Disordered" evidence="1">
    <location>
        <begin position="1"/>
        <end position="30"/>
    </location>
</feature>
<name>A0ABD3DFW1_9LAMI</name>
<dbReference type="EMBL" id="JAVIJP010000017">
    <property type="protein sequence ID" value="KAL3640902.1"/>
    <property type="molecule type" value="Genomic_DNA"/>
</dbReference>
<evidence type="ECO:0000313" key="3">
    <source>
        <dbReference type="Proteomes" id="UP001632038"/>
    </source>
</evidence>
<organism evidence="2 3">
    <name type="scientific">Castilleja foliolosa</name>
    <dbReference type="NCBI Taxonomy" id="1961234"/>
    <lineage>
        <taxon>Eukaryota</taxon>
        <taxon>Viridiplantae</taxon>
        <taxon>Streptophyta</taxon>
        <taxon>Embryophyta</taxon>
        <taxon>Tracheophyta</taxon>
        <taxon>Spermatophyta</taxon>
        <taxon>Magnoliopsida</taxon>
        <taxon>eudicotyledons</taxon>
        <taxon>Gunneridae</taxon>
        <taxon>Pentapetalae</taxon>
        <taxon>asterids</taxon>
        <taxon>lamiids</taxon>
        <taxon>Lamiales</taxon>
        <taxon>Orobanchaceae</taxon>
        <taxon>Pedicularideae</taxon>
        <taxon>Castillejinae</taxon>
        <taxon>Castilleja</taxon>
    </lineage>
</organism>
<proteinExistence type="predicted"/>
<gene>
    <name evidence="2" type="ORF">CASFOL_015870</name>
</gene>
<accession>A0ABD3DFW1</accession>
<evidence type="ECO:0000256" key="1">
    <source>
        <dbReference type="SAM" id="MobiDB-lite"/>
    </source>
</evidence>
<dbReference type="AlphaFoldDB" id="A0ABD3DFW1"/>
<dbReference type="Proteomes" id="UP001632038">
    <property type="component" value="Unassembled WGS sequence"/>
</dbReference>
<comment type="caution">
    <text evidence="2">The sequence shown here is derived from an EMBL/GenBank/DDBJ whole genome shotgun (WGS) entry which is preliminary data.</text>
</comment>
<protein>
    <submittedName>
        <fullName evidence="2">Uncharacterized protein</fullName>
    </submittedName>
</protein>
<feature type="compositionally biased region" description="Basic and acidic residues" evidence="1">
    <location>
        <begin position="11"/>
        <end position="28"/>
    </location>
</feature>
<evidence type="ECO:0000313" key="2">
    <source>
        <dbReference type="EMBL" id="KAL3640902.1"/>
    </source>
</evidence>
<keyword evidence="3" id="KW-1185">Reference proteome</keyword>